<evidence type="ECO:0000256" key="4">
    <source>
        <dbReference type="ARBA" id="ARBA00022525"/>
    </source>
</evidence>
<accession>A0AAN7ENX5</accession>
<dbReference type="PANTHER" id="PTHR31232">
    <property type="match status" value="1"/>
</dbReference>
<organism evidence="7 8">
    <name type="scientific">Quercus rubra</name>
    <name type="common">Northern red oak</name>
    <name type="synonym">Quercus borealis</name>
    <dbReference type="NCBI Taxonomy" id="3512"/>
    <lineage>
        <taxon>Eukaryota</taxon>
        <taxon>Viridiplantae</taxon>
        <taxon>Streptophyta</taxon>
        <taxon>Embryophyta</taxon>
        <taxon>Tracheophyta</taxon>
        <taxon>Spermatophyta</taxon>
        <taxon>Magnoliopsida</taxon>
        <taxon>eudicotyledons</taxon>
        <taxon>Gunneridae</taxon>
        <taxon>Pentapetalae</taxon>
        <taxon>rosids</taxon>
        <taxon>fabids</taxon>
        <taxon>Fagales</taxon>
        <taxon>Fagaceae</taxon>
        <taxon>Quercus</taxon>
    </lineage>
</organism>
<keyword evidence="8" id="KW-1185">Reference proteome</keyword>
<comment type="subcellular location">
    <subcellularLocation>
        <location evidence="1 6">Secreted</location>
    </subcellularLocation>
</comment>
<evidence type="ECO:0000256" key="1">
    <source>
        <dbReference type="ARBA" id="ARBA00004613"/>
    </source>
</evidence>
<proteinExistence type="inferred from homology"/>
<dbReference type="InterPro" id="IPR010264">
    <property type="entry name" value="Self-incomp_S1"/>
</dbReference>
<keyword evidence="3 6" id="KW-0713">Self-incompatibility</keyword>
<dbReference type="Pfam" id="PF05938">
    <property type="entry name" value="Self-incomp_S1"/>
    <property type="match status" value="1"/>
</dbReference>
<name>A0AAN7ENX5_QUERU</name>
<reference evidence="7 8" key="1">
    <citation type="journal article" date="2023" name="G3 (Bethesda)">
        <title>A haplotype-resolved chromosome-scale genome for Quercus rubra L. provides insights into the genetics of adaptive traits for red oak species.</title>
        <authorList>
            <person name="Kapoor B."/>
            <person name="Jenkins J."/>
            <person name="Schmutz J."/>
            <person name="Zhebentyayeva T."/>
            <person name="Kuelheim C."/>
            <person name="Coggeshall M."/>
            <person name="Heim C."/>
            <person name="Lasky J.R."/>
            <person name="Leites L."/>
            <person name="Islam-Faridi N."/>
            <person name="Romero-Severson J."/>
            <person name="DeLeo V.L."/>
            <person name="Lucas S.M."/>
            <person name="Lazic D."/>
            <person name="Gailing O."/>
            <person name="Carlson J."/>
            <person name="Staton M."/>
        </authorList>
    </citation>
    <scope>NUCLEOTIDE SEQUENCE [LARGE SCALE GENOMIC DNA]</scope>
    <source>
        <strain evidence="7">Pseudo-F2</strain>
    </source>
</reference>
<evidence type="ECO:0000256" key="5">
    <source>
        <dbReference type="ARBA" id="ARBA00022729"/>
    </source>
</evidence>
<dbReference type="GO" id="GO:0060320">
    <property type="term" value="P:rejection of self pollen"/>
    <property type="evidence" value="ECO:0007669"/>
    <property type="project" value="UniProtKB-KW"/>
</dbReference>
<dbReference type="GO" id="GO:0005576">
    <property type="term" value="C:extracellular region"/>
    <property type="evidence" value="ECO:0007669"/>
    <property type="project" value="UniProtKB-SubCell"/>
</dbReference>
<dbReference type="EMBL" id="JAXUIC010000008">
    <property type="protein sequence ID" value="KAK4576782.1"/>
    <property type="molecule type" value="Genomic_DNA"/>
</dbReference>
<evidence type="ECO:0000256" key="3">
    <source>
        <dbReference type="ARBA" id="ARBA00022471"/>
    </source>
</evidence>
<dbReference type="PANTHER" id="PTHR31232:SF149">
    <property type="entry name" value="S-PROTEIN HOMOLOG"/>
    <property type="match status" value="1"/>
</dbReference>
<sequence length="124" mass="14504">MTSFDTVGGFSFLRQRVFVEVLNDLGQGLDLTIHCKSDDDDLGVQLIKYPDGLFKFNFRPNAKGTNLFYCTFHWSNEFCCFNIYVFDRDHPQCSNCSWKIRPTGPCKLNYVTRQYDLCFPWNSN</sequence>
<comment type="caution">
    <text evidence="7">The sequence shown here is derived from an EMBL/GenBank/DDBJ whole genome shotgun (WGS) entry which is preliminary data.</text>
</comment>
<protein>
    <recommendedName>
        <fullName evidence="6">S-protein homolog</fullName>
    </recommendedName>
</protein>
<evidence type="ECO:0000256" key="6">
    <source>
        <dbReference type="RuleBase" id="RU367044"/>
    </source>
</evidence>
<evidence type="ECO:0000313" key="8">
    <source>
        <dbReference type="Proteomes" id="UP001324115"/>
    </source>
</evidence>
<gene>
    <name evidence="7" type="ORF">RGQ29_027356</name>
</gene>
<dbReference type="AlphaFoldDB" id="A0AAN7ENX5"/>
<keyword evidence="4 6" id="KW-0964">Secreted</keyword>
<dbReference type="Proteomes" id="UP001324115">
    <property type="component" value="Unassembled WGS sequence"/>
</dbReference>
<keyword evidence="5" id="KW-0732">Signal</keyword>
<evidence type="ECO:0000313" key="7">
    <source>
        <dbReference type="EMBL" id="KAK4576782.1"/>
    </source>
</evidence>
<evidence type="ECO:0000256" key="2">
    <source>
        <dbReference type="ARBA" id="ARBA00005581"/>
    </source>
</evidence>
<comment type="similarity">
    <text evidence="2 6">Belongs to the plant self-incompatibility (S1) protein family.</text>
</comment>